<name>A0A1I4J3D9_9EURY</name>
<proteinExistence type="predicted"/>
<dbReference type="GO" id="GO:0004368">
    <property type="term" value="F:glycerol-3-phosphate dehydrogenase (quinone) activity"/>
    <property type="evidence" value="ECO:0007669"/>
    <property type="project" value="InterPro"/>
</dbReference>
<gene>
    <name evidence="5" type="ORF">SAMN04487950_4352</name>
</gene>
<keyword evidence="3" id="KW-0560">Oxidoreductase</keyword>
<dbReference type="PIRSF" id="PIRSF000141">
    <property type="entry name" value="Anaerobic_G3P_dh"/>
    <property type="match status" value="1"/>
</dbReference>
<dbReference type="Gene3D" id="3.50.50.60">
    <property type="entry name" value="FAD/NAD(P)-binding domain"/>
    <property type="match status" value="2"/>
</dbReference>
<organism evidence="5 6">
    <name type="scientific">Halogranum rubrum</name>
    <dbReference type="NCBI Taxonomy" id="553466"/>
    <lineage>
        <taxon>Archaea</taxon>
        <taxon>Methanobacteriati</taxon>
        <taxon>Methanobacteriota</taxon>
        <taxon>Stenosarchaea group</taxon>
        <taxon>Halobacteria</taxon>
        <taxon>Halobacteriales</taxon>
        <taxon>Haloferacaceae</taxon>
    </lineage>
</organism>
<protein>
    <submittedName>
        <fullName evidence="5">Glycerol-3-phosphate dehydrogenase subunit B</fullName>
    </submittedName>
</protein>
<dbReference type="InterPro" id="IPR003953">
    <property type="entry name" value="FAD-dep_OxRdtase_2_FAD-bd"/>
</dbReference>
<dbReference type="NCBIfam" id="NF003722">
    <property type="entry name" value="PRK05329.1-5"/>
    <property type="match status" value="1"/>
</dbReference>
<keyword evidence="1" id="KW-0285">Flavoprotein</keyword>
<keyword evidence="6" id="KW-1185">Reference proteome</keyword>
<dbReference type="InterPro" id="IPR036188">
    <property type="entry name" value="FAD/NAD-bd_sf"/>
</dbReference>
<dbReference type="InterPro" id="IPR009158">
    <property type="entry name" value="G3P_DH_GlpB_su"/>
</dbReference>
<dbReference type="PANTHER" id="PTHR43400">
    <property type="entry name" value="FUMARATE REDUCTASE"/>
    <property type="match status" value="1"/>
</dbReference>
<keyword evidence="2" id="KW-0288">FMN</keyword>
<evidence type="ECO:0000259" key="4">
    <source>
        <dbReference type="Pfam" id="PF00890"/>
    </source>
</evidence>
<dbReference type="RefSeq" id="WP_089872396.1">
    <property type="nucleotide sequence ID" value="NZ_FOTC01000009.1"/>
</dbReference>
<evidence type="ECO:0000313" key="5">
    <source>
        <dbReference type="EMBL" id="SFL60757.1"/>
    </source>
</evidence>
<evidence type="ECO:0000313" key="6">
    <source>
        <dbReference type="Proteomes" id="UP000199607"/>
    </source>
</evidence>
<dbReference type="NCBIfam" id="TIGR03378">
    <property type="entry name" value="glycerol3P_GlpB"/>
    <property type="match status" value="1"/>
</dbReference>
<sequence>MPISEDVLVVGGGIAGSTAALAAAETGASVRLVTYKKSTMRFASGLVDILGYTPDGEGPIADPYEALHSLPDDHPYSIVGEDAIREAFSLFDEVAGDLYVGSHTDANALLPTHGGTVKPTARYPKSAKHGLASDARDTLLVGFESLTDLDAPLAAKHMAAAGVPFDVRGVTVEFPVELRADAKVTRFAKTLDNDTDRVRRRLANAVRPHLDGAERVGFPSLLGDDHNDEVHEELAAELGVDVFEVPMGPPSLPGLRLEDRFFHALDEAGVRISAGNPAVDYETDESGDRIAAVYVDRKGQRVPYHAEQVVLATGGLVGKGIDSSRESVEEPIFGCHVPHAADRYEWFDVDAFGDHPFAKFGVVPDEELRPTGPEGNVEFENLRAAGGVVGGADFAAEKSGSGISLATGLVAGRNAGTEASQ</sequence>
<dbReference type="Proteomes" id="UP000199607">
    <property type="component" value="Unassembled WGS sequence"/>
</dbReference>
<dbReference type="Pfam" id="PF00890">
    <property type="entry name" value="FAD_binding_2"/>
    <property type="match status" value="1"/>
</dbReference>
<reference evidence="6" key="1">
    <citation type="submission" date="2016-10" db="EMBL/GenBank/DDBJ databases">
        <authorList>
            <person name="Varghese N."/>
            <person name="Submissions S."/>
        </authorList>
    </citation>
    <scope>NUCLEOTIDE SEQUENCE [LARGE SCALE GENOMIC DNA]</scope>
    <source>
        <strain evidence="6">CGMCC 1.7738</strain>
    </source>
</reference>
<dbReference type="GO" id="GO:0009331">
    <property type="term" value="C:glycerol-3-phosphate dehydrogenase (FAD) complex"/>
    <property type="evidence" value="ECO:0007669"/>
    <property type="project" value="InterPro"/>
</dbReference>
<dbReference type="AlphaFoldDB" id="A0A1I4J3D9"/>
<dbReference type="SUPFAM" id="SSF51905">
    <property type="entry name" value="FAD/NAD(P)-binding domain"/>
    <property type="match status" value="1"/>
</dbReference>
<dbReference type="EMBL" id="FOTC01000009">
    <property type="protein sequence ID" value="SFL60757.1"/>
    <property type="molecule type" value="Genomic_DNA"/>
</dbReference>
<evidence type="ECO:0000256" key="1">
    <source>
        <dbReference type="ARBA" id="ARBA00022630"/>
    </source>
</evidence>
<accession>A0A1I4J3D9</accession>
<feature type="domain" description="FAD-dependent oxidoreductase 2 FAD-binding" evidence="4">
    <location>
        <begin position="6"/>
        <end position="403"/>
    </location>
</feature>
<dbReference type="PANTHER" id="PTHR43400:SF11">
    <property type="entry name" value="ANAEROBIC GLYCEROL-3-PHOSPHATE DEHYDROGENASE SUBUNIT B"/>
    <property type="match status" value="1"/>
</dbReference>
<dbReference type="InterPro" id="IPR050315">
    <property type="entry name" value="FAD-oxidoreductase_2"/>
</dbReference>
<dbReference type="STRING" id="553466.SAMN04487950_4352"/>
<evidence type="ECO:0000256" key="3">
    <source>
        <dbReference type="ARBA" id="ARBA00023002"/>
    </source>
</evidence>
<evidence type="ECO:0000256" key="2">
    <source>
        <dbReference type="ARBA" id="ARBA00022643"/>
    </source>
</evidence>